<dbReference type="AlphaFoldDB" id="A0A2V3UP00"/>
<dbReference type="Gene3D" id="1.10.1670.10">
    <property type="entry name" value="Helix-hairpin-Helix base-excision DNA repair enzymes (C-terminal)"/>
    <property type="match status" value="1"/>
</dbReference>
<name>A0A2V3UP00_9SPHN</name>
<comment type="cofactor">
    <cofactor evidence="1">
        <name>[4Fe-4S] cluster</name>
        <dbReference type="ChEBI" id="CHEBI:49883"/>
    </cofactor>
</comment>
<organism evidence="12 13">
    <name type="scientific">Blastomonas natatoria</name>
    <dbReference type="NCBI Taxonomy" id="34015"/>
    <lineage>
        <taxon>Bacteria</taxon>
        <taxon>Pseudomonadati</taxon>
        <taxon>Pseudomonadota</taxon>
        <taxon>Alphaproteobacteria</taxon>
        <taxon>Sphingomonadales</taxon>
        <taxon>Sphingomonadaceae</taxon>
        <taxon>Blastomonas</taxon>
    </lineage>
</organism>
<comment type="caution">
    <text evidence="12">The sequence shown here is derived from an EMBL/GenBank/DDBJ whole genome shotgun (WGS) entry which is preliminary data.</text>
</comment>
<keyword evidence="7" id="KW-0408">Iron</keyword>
<evidence type="ECO:0000313" key="13">
    <source>
        <dbReference type="Proteomes" id="UP000248014"/>
    </source>
</evidence>
<keyword evidence="4" id="KW-0479">Metal-binding</keyword>
<dbReference type="RefSeq" id="WP_110300457.1">
    <property type="nucleotide sequence ID" value="NZ_QJJM01000032.1"/>
</dbReference>
<dbReference type="InterPro" id="IPR044298">
    <property type="entry name" value="MIG/MutY"/>
</dbReference>
<dbReference type="InterPro" id="IPR011257">
    <property type="entry name" value="DNA_glycosylase"/>
</dbReference>
<dbReference type="GO" id="GO:0046872">
    <property type="term" value="F:metal ion binding"/>
    <property type="evidence" value="ECO:0007669"/>
    <property type="project" value="UniProtKB-KW"/>
</dbReference>
<dbReference type="GO" id="GO:0000701">
    <property type="term" value="F:purine-specific mismatch base pair DNA N-glycosylase activity"/>
    <property type="evidence" value="ECO:0007669"/>
    <property type="project" value="TreeGrafter"/>
</dbReference>
<evidence type="ECO:0000256" key="2">
    <source>
        <dbReference type="ARBA" id="ARBA00002933"/>
    </source>
</evidence>
<dbReference type="GO" id="GO:0006298">
    <property type="term" value="P:mismatch repair"/>
    <property type="evidence" value="ECO:0007669"/>
    <property type="project" value="TreeGrafter"/>
</dbReference>
<evidence type="ECO:0000313" key="12">
    <source>
        <dbReference type="EMBL" id="PXW67279.1"/>
    </source>
</evidence>
<dbReference type="SMART" id="SM00478">
    <property type="entry name" value="ENDO3c"/>
    <property type="match status" value="1"/>
</dbReference>
<keyword evidence="6" id="KW-0378">Hydrolase</keyword>
<dbReference type="PANTHER" id="PTHR42944">
    <property type="entry name" value="ADENINE DNA GLYCOSYLASE"/>
    <property type="match status" value="1"/>
</dbReference>
<dbReference type="GO" id="GO:0034039">
    <property type="term" value="F:8-oxo-7,8-dihydroguanine DNA N-glycosylase activity"/>
    <property type="evidence" value="ECO:0007669"/>
    <property type="project" value="TreeGrafter"/>
</dbReference>
<dbReference type="SUPFAM" id="SSF48150">
    <property type="entry name" value="DNA-glycosylase"/>
    <property type="match status" value="1"/>
</dbReference>
<dbReference type="OrthoDB" id="9802365at2"/>
<protein>
    <submittedName>
        <fullName evidence="12">A/G-specific DNA-adenine glycosylase</fullName>
    </submittedName>
</protein>
<evidence type="ECO:0000259" key="11">
    <source>
        <dbReference type="SMART" id="SM00478"/>
    </source>
</evidence>
<proteinExistence type="inferred from homology"/>
<evidence type="ECO:0000256" key="1">
    <source>
        <dbReference type="ARBA" id="ARBA00001966"/>
    </source>
</evidence>
<evidence type="ECO:0000256" key="4">
    <source>
        <dbReference type="ARBA" id="ARBA00022723"/>
    </source>
</evidence>
<sequence length="241" mass="27551">MVDVKPGRPISCRGRSTPAADRLQVGEKRKLTRLRSDLLNWARQAGRVYPWRANAASSYERIVVEVLLQRTTVTAVSKFYDAFFSRFPTWEALALAQPEDLATFLKPLGLWRKRAASLLGLAKYAISVSGQFPHNPRERRKIPAIGQYVSSAIALFQYGEPAPLLDVNMSRVIERFIHPRSRADIRHDPWLRDAAFWFARGPQPEMANWAILDFAALVCKSRRPRCSECPVRPRCNYVRSK</sequence>
<gene>
    <name evidence="12" type="ORF">C7451_1325</name>
</gene>
<keyword evidence="5" id="KW-0227">DNA damage</keyword>
<dbReference type="GO" id="GO:0006284">
    <property type="term" value="P:base-excision repair"/>
    <property type="evidence" value="ECO:0007669"/>
    <property type="project" value="InterPro"/>
</dbReference>
<comment type="similarity">
    <text evidence="3">Belongs to the Nth/MutY family.</text>
</comment>
<dbReference type="PROSITE" id="PS00764">
    <property type="entry name" value="ENDONUCLEASE_III_1"/>
    <property type="match status" value="1"/>
</dbReference>
<dbReference type="GO" id="GO:0032357">
    <property type="term" value="F:oxidized purine DNA binding"/>
    <property type="evidence" value="ECO:0007669"/>
    <property type="project" value="TreeGrafter"/>
</dbReference>
<evidence type="ECO:0000256" key="8">
    <source>
        <dbReference type="ARBA" id="ARBA00023014"/>
    </source>
</evidence>
<reference evidence="12 13" key="1">
    <citation type="submission" date="2018-05" db="EMBL/GenBank/DDBJ databases">
        <title>Genomic Encyclopedia of Type Strains, Phase IV (KMG-IV): sequencing the most valuable type-strain genomes for metagenomic binning, comparative biology and taxonomic classification.</title>
        <authorList>
            <person name="Goeker M."/>
        </authorList>
    </citation>
    <scope>NUCLEOTIDE SEQUENCE [LARGE SCALE GENOMIC DNA]</scope>
    <source>
        <strain evidence="12 13">DSM 3183</strain>
    </source>
</reference>
<evidence type="ECO:0000256" key="5">
    <source>
        <dbReference type="ARBA" id="ARBA00022763"/>
    </source>
</evidence>
<evidence type="ECO:0000256" key="3">
    <source>
        <dbReference type="ARBA" id="ARBA00008343"/>
    </source>
</evidence>
<dbReference type="InterPro" id="IPR003651">
    <property type="entry name" value="Endonuclease3_FeS-loop_motif"/>
</dbReference>
<dbReference type="Gene3D" id="1.10.340.30">
    <property type="entry name" value="Hypothetical protein, domain 2"/>
    <property type="match status" value="1"/>
</dbReference>
<evidence type="ECO:0000256" key="7">
    <source>
        <dbReference type="ARBA" id="ARBA00023004"/>
    </source>
</evidence>
<dbReference type="Proteomes" id="UP000248014">
    <property type="component" value="Unassembled WGS sequence"/>
</dbReference>
<feature type="domain" description="HhH-GPD" evidence="11">
    <location>
        <begin position="67"/>
        <end position="217"/>
    </location>
</feature>
<dbReference type="Pfam" id="PF00730">
    <property type="entry name" value="HhH-GPD"/>
    <property type="match status" value="1"/>
</dbReference>
<keyword evidence="8" id="KW-0411">Iron-sulfur</keyword>
<evidence type="ECO:0000256" key="10">
    <source>
        <dbReference type="ARBA" id="ARBA00023295"/>
    </source>
</evidence>
<dbReference type="GO" id="GO:0051539">
    <property type="term" value="F:4 iron, 4 sulfur cluster binding"/>
    <property type="evidence" value="ECO:0007669"/>
    <property type="project" value="InterPro"/>
</dbReference>
<dbReference type="PANTHER" id="PTHR42944:SF1">
    <property type="entry name" value="ADENINE DNA GLYCOSYLASE"/>
    <property type="match status" value="1"/>
</dbReference>
<dbReference type="InterPro" id="IPR023170">
    <property type="entry name" value="HhH_base_excis_C"/>
</dbReference>
<comment type="function">
    <text evidence="2">Adenine glycosylase active on G-A mispairs. MutY also corrects error-prone DNA synthesis past GO lesions which are due to the oxidatively damaged form of guanine: 7,8-dihydro-8-oxoguanine (8-oxo-dGTP).</text>
</comment>
<evidence type="ECO:0000256" key="6">
    <source>
        <dbReference type="ARBA" id="ARBA00022801"/>
    </source>
</evidence>
<dbReference type="EMBL" id="QJJM01000032">
    <property type="protein sequence ID" value="PXW67279.1"/>
    <property type="molecule type" value="Genomic_DNA"/>
</dbReference>
<dbReference type="InterPro" id="IPR004035">
    <property type="entry name" value="Endouclease-III_FeS-bd_BS"/>
</dbReference>
<dbReference type="SMART" id="SM00525">
    <property type="entry name" value="FES"/>
    <property type="match status" value="1"/>
</dbReference>
<keyword evidence="10" id="KW-0326">Glycosidase</keyword>
<keyword evidence="9" id="KW-0234">DNA repair</keyword>
<dbReference type="GO" id="GO:0035485">
    <property type="term" value="F:adenine/guanine mispair binding"/>
    <property type="evidence" value="ECO:0007669"/>
    <property type="project" value="TreeGrafter"/>
</dbReference>
<evidence type="ECO:0000256" key="9">
    <source>
        <dbReference type="ARBA" id="ARBA00023204"/>
    </source>
</evidence>
<accession>A0A2V3UP00</accession>
<dbReference type="InterPro" id="IPR003265">
    <property type="entry name" value="HhH-GPD_domain"/>
</dbReference>
<keyword evidence="13" id="KW-1185">Reference proteome</keyword>
<dbReference type="CDD" id="cd00056">
    <property type="entry name" value="ENDO3c"/>
    <property type="match status" value="1"/>
</dbReference>